<dbReference type="PANTHER" id="PTHR33866:SF2">
    <property type="entry name" value="S-ADENOSYLMETHIONINE DECARBOXYLASE PROENZYME"/>
    <property type="match status" value="1"/>
</dbReference>
<keyword evidence="3" id="KW-0068">Autocatalytic cleavage</keyword>
<dbReference type="GO" id="GO:0005829">
    <property type="term" value="C:cytosol"/>
    <property type="evidence" value="ECO:0007669"/>
    <property type="project" value="TreeGrafter"/>
</dbReference>
<dbReference type="InterPro" id="IPR017716">
    <property type="entry name" value="S-AdoMet_deCOase_pro-enz"/>
</dbReference>
<dbReference type="GO" id="GO:0008295">
    <property type="term" value="P:spermidine biosynthetic process"/>
    <property type="evidence" value="ECO:0007669"/>
    <property type="project" value="UniProtKB-KW"/>
</dbReference>
<evidence type="ECO:0000256" key="4">
    <source>
        <dbReference type="ARBA" id="ARBA00023066"/>
    </source>
</evidence>
<comment type="cofactor">
    <cofactor evidence="1">
        <name>pyruvate</name>
        <dbReference type="ChEBI" id="CHEBI:15361"/>
    </cofactor>
</comment>
<dbReference type="Proteomes" id="UP000015351">
    <property type="component" value="Unassembled WGS sequence"/>
</dbReference>
<keyword evidence="11" id="KW-1185">Reference proteome</keyword>
<dbReference type="InterPro" id="IPR016067">
    <property type="entry name" value="S-AdoMet_deCO2ase_core"/>
</dbReference>
<evidence type="ECO:0000256" key="8">
    <source>
        <dbReference type="ARBA" id="ARBA00023270"/>
    </source>
</evidence>
<keyword evidence="5" id="KW-0620">Polyamine biosynthesis</keyword>
<dbReference type="EC" id="4.1.1.50" evidence="10"/>
<keyword evidence="8" id="KW-0704">Schiff base</keyword>
<sequence>MNDISIKTFPPAVLGQHIIADFHGARNLLEAGPSSIEALTQAADAAGAVVLDVRMHDFGDRAGYTGVALLAESHISVHTWPEYDYVAVDIFMCGDAKPELSLNRLRDFFQPSHEEVQTLRRGQVPAMAAPVSKAPA</sequence>
<dbReference type="PANTHER" id="PTHR33866">
    <property type="entry name" value="S-ADENOSYLMETHIONINE DECARBOXYLASE PROENZYME"/>
    <property type="match status" value="1"/>
</dbReference>
<dbReference type="EMBL" id="AONI01000010">
    <property type="protein sequence ID" value="EPX79188.1"/>
    <property type="molecule type" value="Genomic_DNA"/>
</dbReference>
<dbReference type="AlphaFoldDB" id="S9QI03"/>
<evidence type="ECO:0000313" key="11">
    <source>
        <dbReference type="Proteomes" id="UP000015351"/>
    </source>
</evidence>
<dbReference type="RefSeq" id="WP_021100568.1">
    <property type="nucleotide sequence ID" value="NZ_KE557306.1"/>
</dbReference>
<proteinExistence type="predicted"/>
<evidence type="ECO:0000256" key="2">
    <source>
        <dbReference type="ARBA" id="ARBA00022793"/>
    </source>
</evidence>
<evidence type="ECO:0000256" key="9">
    <source>
        <dbReference type="ARBA" id="ARBA00023317"/>
    </source>
</evidence>
<dbReference type="HOGENOM" id="CLU_125470_2_1_5"/>
<comment type="caution">
    <text evidence="10">The sequence shown here is derived from an EMBL/GenBank/DDBJ whole genome shotgun (WGS) entry which is preliminary data.</text>
</comment>
<accession>S9QI03</accession>
<keyword evidence="2" id="KW-0210">Decarboxylase</keyword>
<keyword evidence="9" id="KW-0670">Pyruvate</keyword>
<evidence type="ECO:0000256" key="7">
    <source>
        <dbReference type="ARBA" id="ARBA00023239"/>
    </source>
</evidence>
<dbReference type="InterPro" id="IPR003826">
    <property type="entry name" value="AdoMetDC_fam_prok"/>
</dbReference>
<evidence type="ECO:0000256" key="5">
    <source>
        <dbReference type="ARBA" id="ARBA00023115"/>
    </source>
</evidence>
<dbReference type="PATRIC" id="fig|1123360.3.peg.1989"/>
<name>S9QI03_9RHOB</name>
<evidence type="ECO:0000256" key="3">
    <source>
        <dbReference type="ARBA" id="ARBA00022813"/>
    </source>
</evidence>
<evidence type="ECO:0000256" key="1">
    <source>
        <dbReference type="ARBA" id="ARBA00001928"/>
    </source>
</evidence>
<dbReference type="NCBIfam" id="TIGR03330">
    <property type="entry name" value="SAM_DCase_Bsu"/>
    <property type="match status" value="1"/>
</dbReference>
<dbReference type="Gene3D" id="3.60.90.10">
    <property type="entry name" value="S-adenosylmethionine decarboxylase"/>
    <property type="match status" value="1"/>
</dbReference>
<organism evidence="10 11">
    <name type="scientific">Litoreibacter arenae DSM 19593</name>
    <dbReference type="NCBI Taxonomy" id="1123360"/>
    <lineage>
        <taxon>Bacteria</taxon>
        <taxon>Pseudomonadati</taxon>
        <taxon>Pseudomonadota</taxon>
        <taxon>Alphaproteobacteria</taxon>
        <taxon>Rhodobacterales</taxon>
        <taxon>Roseobacteraceae</taxon>
        <taxon>Litoreibacter</taxon>
    </lineage>
</organism>
<keyword evidence="7 10" id="KW-0456">Lyase</keyword>
<dbReference type="SUPFAM" id="SSF56276">
    <property type="entry name" value="S-adenosylmethionine decarboxylase"/>
    <property type="match status" value="1"/>
</dbReference>
<keyword evidence="4" id="KW-0745">Spermidine biosynthesis</keyword>
<dbReference type="eggNOG" id="COG1586">
    <property type="taxonomic scope" value="Bacteria"/>
</dbReference>
<gene>
    <name evidence="10" type="ORF">thalar_02013</name>
</gene>
<evidence type="ECO:0000256" key="6">
    <source>
        <dbReference type="ARBA" id="ARBA00023145"/>
    </source>
</evidence>
<evidence type="ECO:0000313" key="10">
    <source>
        <dbReference type="EMBL" id="EPX79188.1"/>
    </source>
</evidence>
<reference evidence="11" key="1">
    <citation type="journal article" date="2013" name="Stand. Genomic Sci.">
        <title>Genome sequence of the Litoreibacter arenae type strain (DSM 19593(T)), a member of the Roseobacter clade isolated from sea sand.</title>
        <authorList>
            <person name="Riedel T."/>
            <person name="Fiebig A."/>
            <person name="Petersen J."/>
            <person name="Gronow S."/>
            <person name="Kyrpides N.C."/>
            <person name="Goker M."/>
            <person name="Klenk H.P."/>
        </authorList>
    </citation>
    <scope>NUCLEOTIDE SEQUENCE [LARGE SCALE GENOMIC DNA]</scope>
    <source>
        <strain evidence="11">DSM 19593</strain>
    </source>
</reference>
<keyword evidence="6" id="KW-0865">Zymogen</keyword>
<protein>
    <submittedName>
        <fullName evidence="10">S-adenosylmethionine decarboxylase proenzyme, prokaryotic class 1B</fullName>
        <ecNumber evidence="10">4.1.1.50</ecNumber>
    </submittedName>
</protein>
<dbReference type="STRING" id="1123360.thalar_02013"/>
<dbReference type="GO" id="GO:0004014">
    <property type="term" value="F:adenosylmethionine decarboxylase activity"/>
    <property type="evidence" value="ECO:0007669"/>
    <property type="project" value="UniProtKB-EC"/>
</dbReference>
<dbReference type="Pfam" id="PF02675">
    <property type="entry name" value="AdoMet_dc"/>
    <property type="match status" value="1"/>
</dbReference>